<sequence>MKKINISLGKRSYKIIISSDRFNDICSFLPLRPGDNAMIITNQTLSPMYLNKFISLMKKSKIEVDYITIADGEQYKTLETINYIIGILLKRSHDRNTTLISFGGGVIGDITGFVAAIYQRGVRFIQIPTTLLAQVDASVGGKTGVNHMLGKNMIGAFHQPISVIIDTNFLLSLPPREFSSGLAEVIKYGIILDASFFQWIEKNIDLLMALNKDTISYCISKCCELKADIVSNDEYDFGRRSILNLGHTFGHAIEAHMGYGSWLHGEAISVGIVMAIRTSERLGQFNTKDINRIINLLQRAKLPIYGPVEMMSKDYLPYMIRDKKVISGKLKLILPSSIGVAEVKNNIPYELVLDVINKCQNIC</sequence>
<feature type="binding site" evidence="18">
    <location>
        <position position="184"/>
    </location>
    <ligand>
        <name>Zn(2+)</name>
        <dbReference type="ChEBI" id="CHEBI:29105"/>
    </ligand>
</feature>
<dbReference type="OrthoDB" id="9806583at2"/>
<dbReference type="Gene3D" id="1.20.1090.10">
    <property type="entry name" value="Dehydroquinate synthase-like - alpha domain"/>
    <property type="match status" value="1"/>
</dbReference>
<comment type="catalytic activity">
    <reaction evidence="1 18">
        <text>7-phospho-2-dehydro-3-deoxy-D-arabino-heptonate = 3-dehydroquinate + phosphate</text>
        <dbReference type="Rhea" id="RHEA:21968"/>
        <dbReference type="ChEBI" id="CHEBI:32364"/>
        <dbReference type="ChEBI" id="CHEBI:43474"/>
        <dbReference type="ChEBI" id="CHEBI:58394"/>
        <dbReference type="EC" id="4.2.3.4"/>
    </reaction>
</comment>
<evidence type="ECO:0000256" key="12">
    <source>
        <dbReference type="ARBA" id="ARBA00022741"/>
    </source>
</evidence>
<dbReference type="EC" id="4.2.3.4" evidence="7 18"/>
<feature type="binding site" evidence="18">
    <location>
        <position position="151"/>
    </location>
    <ligand>
        <name>NAD(+)</name>
        <dbReference type="ChEBI" id="CHEBI:57540"/>
    </ligand>
</feature>
<evidence type="ECO:0000256" key="5">
    <source>
        <dbReference type="ARBA" id="ARBA00004661"/>
    </source>
</evidence>
<dbReference type="AlphaFoldDB" id="A0A2P5SZS8"/>
<keyword evidence="17 18" id="KW-0170">Cobalt</keyword>
<dbReference type="NCBIfam" id="TIGR01357">
    <property type="entry name" value="aroB"/>
    <property type="match status" value="1"/>
</dbReference>
<evidence type="ECO:0000256" key="3">
    <source>
        <dbReference type="ARBA" id="ARBA00003485"/>
    </source>
</evidence>
<comment type="function">
    <text evidence="3 18">Catalyzes the conversion of 3-deoxy-D-arabino-heptulosonate 7-phosphate (DAHP) to dehydroquinate (DHQ).</text>
</comment>
<dbReference type="FunFam" id="1.20.1090.10:FF:000002">
    <property type="entry name" value="3-dehydroquinate synthase"/>
    <property type="match status" value="1"/>
</dbReference>
<keyword evidence="19" id="KW-0812">Transmembrane</keyword>
<dbReference type="GO" id="GO:0005737">
    <property type="term" value="C:cytoplasm"/>
    <property type="evidence" value="ECO:0007669"/>
    <property type="project" value="UniProtKB-SubCell"/>
</dbReference>
<dbReference type="PIRSF" id="PIRSF001455">
    <property type="entry name" value="DHQ_synth"/>
    <property type="match status" value="1"/>
</dbReference>
<dbReference type="RefSeq" id="WP_136131094.1">
    <property type="nucleotide sequence ID" value="NZ_PDKT01000003.1"/>
</dbReference>
<comment type="subcellular location">
    <subcellularLocation>
        <location evidence="4 18">Cytoplasm</location>
    </subcellularLocation>
</comment>
<evidence type="ECO:0000256" key="19">
    <source>
        <dbReference type="SAM" id="Phobius"/>
    </source>
</evidence>
<dbReference type="GO" id="GO:0009073">
    <property type="term" value="P:aromatic amino acid family biosynthetic process"/>
    <property type="evidence" value="ECO:0007669"/>
    <property type="project" value="UniProtKB-KW"/>
</dbReference>
<dbReference type="InterPro" id="IPR030960">
    <property type="entry name" value="DHQS/DOIS_N"/>
</dbReference>
<dbReference type="PANTHER" id="PTHR43622:SF7">
    <property type="entry name" value="3-DEHYDROQUINATE SYNTHASE, CHLOROPLASTIC"/>
    <property type="match status" value="1"/>
</dbReference>
<evidence type="ECO:0000259" key="21">
    <source>
        <dbReference type="Pfam" id="PF24621"/>
    </source>
</evidence>
<keyword evidence="12 18" id="KW-0547">Nucleotide-binding</keyword>
<dbReference type="EMBL" id="PDKT01000003">
    <property type="protein sequence ID" value="PPI87849.1"/>
    <property type="molecule type" value="Genomic_DNA"/>
</dbReference>
<comment type="cofactor">
    <cofactor evidence="2 18">
        <name>NAD(+)</name>
        <dbReference type="ChEBI" id="CHEBI:57540"/>
    </cofactor>
</comment>
<keyword evidence="19" id="KW-1133">Transmembrane helix</keyword>
<evidence type="ECO:0000256" key="17">
    <source>
        <dbReference type="ARBA" id="ARBA00023285"/>
    </source>
</evidence>
<evidence type="ECO:0000256" key="16">
    <source>
        <dbReference type="ARBA" id="ARBA00023239"/>
    </source>
</evidence>
<evidence type="ECO:0000256" key="11">
    <source>
        <dbReference type="ARBA" id="ARBA00022723"/>
    </source>
</evidence>
<feature type="domain" description="3-dehydroquinate synthase C-terminal" evidence="21">
    <location>
        <begin position="181"/>
        <end position="325"/>
    </location>
</feature>
<dbReference type="GO" id="GO:0008652">
    <property type="term" value="P:amino acid biosynthetic process"/>
    <property type="evidence" value="ECO:0007669"/>
    <property type="project" value="UniProtKB-KW"/>
</dbReference>
<dbReference type="SUPFAM" id="SSF56796">
    <property type="entry name" value="Dehydroquinate synthase-like"/>
    <property type="match status" value="1"/>
</dbReference>
<feature type="binding site" evidence="18">
    <location>
        <begin position="71"/>
        <end position="76"/>
    </location>
    <ligand>
        <name>NAD(+)</name>
        <dbReference type="ChEBI" id="CHEBI:57540"/>
    </ligand>
</feature>
<feature type="transmembrane region" description="Helical" evidence="19">
    <location>
        <begin position="99"/>
        <end position="118"/>
    </location>
</feature>
<feature type="domain" description="3-dehydroquinate synthase N-terminal" evidence="20">
    <location>
        <begin position="67"/>
        <end position="179"/>
    </location>
</feature>
<evidence type="ECO:0000256" key="15">
    <source>
        <dbReference type="ARBA" id="ARBA00023141"/>
    </source>
</evidence>
<evidence type="ECO:0000256" key="6">
    <source>
        <dbReference type="ARBA" id="ARBA00005412"/>
    </source>
</evidence>
<dbReference type="CDD" id="cd08195">
    <property type="entry name" value="DHQS"/>
    <property type="match status" value="1"/>
</dbReference>
<dbReference type="UniPathway" id="UPA00053">
    <property type="reaction ID" value="UER00085"/>
</dbReference>
<evidence type="ECO:0000256" key="14">
    <source>
        <dbReference type="ARBA" id="ARBA00023027"/>
    </source>
</evidence>
<feature type="binding site" evidence="18">
    <location>
        <position position="142"/>
    </location>
    <ligand>
        <name>NAD(+)</name>
        <dbReference type="ChEBI" id="CHEBI:57540"/>
    </ligand>
</feature>
<accession>A0A2P5SZS8</accession>
<dbReference type="Pfam" id="PF24621">
    <property type="entry name" value="DHQS_C"/>
    <property type="match status" value="1"/>
</dbReference>
<evidence type="ECO:0000256" key="9">
    <source>
        <dbReference type="ARBA" id="ARBA00022490"/>
    </source>
</evidence>
<comment type="cofactor">
    <cofactor evidence="18">
        <name>Co(2+)</name>
        <dbReference type="ChEBI" id="CHEBI:48828"/>
    </cofactor>
    <cofactor evidence="18">
        <name>Zn(2+)</name>
        <dbReference type="ChEBI" id="CHEBI:29105"/>
    </cofactor>
    <text evidence="18">Binds 1 divalent metal cation per subunit. Can use either Co(2+) or Zn(2+).</text>
</comment>
<dbReference type="Gene3D" id="3.40.50.1970">
    <property type="match status" value="1"/>
</dbReference>
<dbReference type="GO" id="GO:0046872">
    <property type="term" value="F:metal ion binding"/>
    <property type="evidence" value="ECO:0007669"/>
    <property type="project" value="UniProtKB-KW"/>
</dbReference>
<keyword evidence="13 18" id="KW-0862">Zinc</keyword>
<proteinExistence type="inferred from homology"/>
<comment type="similarity">
    <text evidence="6 18">Belongs to the sugar phosphate cyclases superfamily. Dehydroquinate synthase family.</text>
</comment>
<dbReference type="Proteomes" id="UP000296153">
    <property type="component" value="Unassembled WGS sequence"/>
</dbReference>
<evidence type="ECO:0000256" key="13">
    <source>
        <dbReference type="ARBA" id="ARBA00022833"/>
    </source>
</evidence>
<keyword evidence="9 18" id="KW-0963">Cytoplasm</keyword>
<keyword evidence="11 18" id="KW-0479">Metal-binding</keyword>
<dbReference type="HAMAP" id="MF_00110">
    <property type="entry name" value="DHQ_synthase"/>
    <property type="match status" value="1"/>
</dbReference>
<dbReference type="InterPro" id="IPR030963">
    <property type="entry name" value="DHQ_synth_fam"/>
</dbReference>
<keyword evidence="16 18" id="KW-0456">Lyase</keyword>
<dbReference type="Pfam" id="PF01761">
    <property type="entry name" value="DHQ_synthase"/>
    <property type="match status" value="1"/>
</dbReference>
<comment type="caution">
    <text evidence="22">The sequence shown here is derived from an EMBL/GenBank/DDBJ whole genome shotgun (WGS) entry which is preliminary data.</text>
</comment>
<evidence type="ECO:0000259" key="20">
    <source>
        <dbReference type="Pfam" id="PF01761"/>
    </source>
</evidence>
<feature type="binding site" evidence="18">
    <location>
        <position position="264"/>
    </location>
    <ligand>
        <name>Zn(2+)</name>
        <dbReference type="ChEBI" id="CHEBI:29105"/>
    </ligand>
</feature>
<evidence type="ECO:0000256" key="8">
    <source>
        <dbReference type="ARBA" id="ARBA00017684"/>
    </source>
</evidence>
<dbReference type="GO" id="GO:0003856">
    <property type="term" value="F:3-dehydroquinate synthase activity"/>
    <property type="evidence" value="ECO:0007669"/>
    <property type="project" value="UniProtKB-UniRule"/>
</dbReference>
<feature type="binding site" evidence="18">
    <location>
        <begin position="129"/>
        <end position="130"/>
    </location>
    <ligand>
        <name>NAD(+)</name>
        <dbReference type="ChEBI" id="CHEBI:57540"/>
    </ligand>
</feature>
<evidence type="ECO:0000313" key="22">
    <source>
        <dbReference type="EMBL" id="PPI87849.1"/>
    </source>
</evidence>
<feature type="binding site" evidence="18">
    <location>
        <position position="247"/>
    </location>
    <ligand>
        <name>Zn(2+)</name>
        <dbReference type="ChEBI" id="CHEBI:29105"/>
    </ligand>
</feature>
<comment type="pathway">
    <text evidence="5 18">Metabolic intermediate biosynthesis; chorismate biosynthesis; chorismate from D-erythrose 4-phosphate and phosphoenolpyruvate: step 2/7.</text>
</comment>
<evidence type="ECO:0000256" key="18">
    <source>
        <dbReference type="HAMAP-Rule" id="MF_00110"/>
    </source>
</evidence>
<evidence type="ECO:0000313" key="23">
    <source>
        <dbReference type="Proteomes" id="UP000296153"/>
    </source>
</evidence>
<dbReference type="InterPro" id="IPR016037">
    <property type="entry name" value="DHQ_synth_AroB"/>
</dbReference>
<keyword evidence="10 18" id="KW-0028">Amino-acid biosynthesis</keyword>
<name>A0A2P5SZS8_9GAMM</name>
<comment type="caution">
    <text evidence="18">Lacks conserved residue(s) required for the propagation of feature annotation.</text>
</comment>
<keyword evidence="14 18" id="KW-0520">NAD</keyword>
<evidence type="ECO:0000256" key="2">
    <source>
        <dbReference type="ARBA" id="ARBA00001911"/>
    </source>
</evidence>
<dbReference type="InterPro" id="IPR050071">
    <property type="entry name" value="Dehydroquinate_synthase"/>
</dbReference>
<evidence type="ECO:0000256" key="4">
    <source>
        <dbReference type="ARBA" id="ARBA00004496"/>
    </source>
</evidence>
<evidence type="ECO:0000256" key="7">
    <source>
        <dbReference type="ARBA" id="ARBA00013031"/>
    </source>
</evidence>
<dbReference type="InterPro" id="IPR056179">
    <property type="entry name" value="DHQS_C"/>
</dbReference>
<dbReference type="GO" id="GO:0000166">
    <property type="term" value="F:nucleotide binding"/>
    <property type="evidence" value="ECO:0007669"/>
    <property type="project" value="UniProtKB-KW"/>
</dbReference>
<reference evidence="22 23" key="1">
    <citation type="journal article" date="2018" name="Genome Biol. Evol.">
        <title>Cladogenesis and Genomic Streamlining in Extracellular Endosymbionts of Tropical Stink Bugs.</title>
        <authorList>
            <person name="Otero-Bravo A."/>
            <person name="Goffredi S."/>
            <person name="Sabree Z.L."/>
        </authorList>
    </citation>
    <scope>NUCLEOTIDE SEQUENCE [LARGE SCALE GENOMIC DNA]</scope>
    <source>
        <strain evidence="22 23">SoEE</strain>
    </source>
</reference>
<feature type="binding site" evidence="18">
    <location>
        <begin position="105"/>
        <end position="109"/>
    </location>
    <ligand>
        <name>NAD(+)</name>
        <dbReference type="ChEBI" id="CHEBI:57540"/>
    </ligand>
</feature>
<evidence type="ECO:0000256" key="1">
    <source>
        <dbReference type="ARBA" id="ARBA00001393"/>
    </source>
</evidence>
<dbReference type="PANTHER" id="PTHR43622">
    <property type="entry name" value="3-DEHYDROQUINATE SYNTHASE"/>
    <property type="match status" value="1"/>
</dbReference>
<protein>
    <recommendedName>
        <fullName evidence="8 18">3-dehydroquinate synthase</fullName>
        <shortName evidence="18">DHQS</shortName>
        <ecNumber evidence="7 18">4.2.3.4</ecNumber>
    </recommendedName>
</protein>
<dbReference type="GO" id="GO:0009423">
    <property type="term" value="P:chorismate biosynthetic process"/>
    <property type="evidence" value="ECO:0007669"/>
    <property type="project" value="UniProtKB-UniRule"/>
</dbReference>
<organism evidence="22 23">
    <name type="scientific">Candidatus Pantoea edessiphila</name>
    <dbReference type="NCBI Taxonomy" id="2044610"/>
    <lineage>
        <taxon>Bacteria</taxon>
        <taxon>Pseudomonadati</taxon>
        <taxon>Pseudomonadota</taxon>
        <taxon>Gammaproteobacteria</taxon>
        <taxon>Enterobacterales</taxon>
        <taxon>Erwiniaceae</taxon>
        <taxon>Pantoea</taxon>
    </lineage>
</organism>
<evidence type="ECO:0000256" key="10">
    <source>
        <dbReference type="ARBA" id="ARBA00022605"/>
    </source>
</evidence>
<keyword evidence="19" id="KW-0472">Membrane</keyword>
<keyword evidence="15 18" id="KW-0057">Aromatic amino acid biosynthesis</keyword>
<dbReference type="FunFam" id="3.40.50.1970:FF:000001">
    <property type="entry name" value="3-dehydroquinate synthase"/>
    <property type="match status" value="1"/>
</dbReference>
<gene>
    <name evidence="18" type="primary">aroB</name>
    <name evidence="22" type="ORF">CRV12_02530</name>
</gene>